<evidence type="ECO:0000313" key="16">
    <source>
        <dbReference type="Proteomes" id="UP000262524"/>
    </source>
</evidence>
<dbReference type="InterPro" id="IPR005899">
    <property type="entry name" value="Na_pump_deCOase"/>
</dbReference>
<feature type="transmembrane region" description="Helical" evidence="7">
    <location>
        <begin position="12"/>
        <end position="35"/>
    </location>
</feature>
<evidence type="ECO:0000313" key="13">
    <source>
        <dbReference type="EMBL" id="RHN12956.1"/>
    </source>
</evidence>
<dbReference type="GO" id="GO:0005886">
    <property type="term" value="C:plasma membrane"/>
    <property type="evidence" value="ECO:0007669"/>
    <property type="project" value="UniProtKB-SubCell"/>
</dbReference>
<evidence type="ECO:0000313" key="15">
    <source>
        <dbReference type="Proteomes" id="UP000095679"/>
    </source>
</evidence>
<feature type="region of interest" description="Disordered" evidence="6">
    <location>
        <begin position="43"/>
        <end position="63"/>
    </location>
</feature>
<evidence type="ECO:0000256" key="3">
    <source>
        <dbReference type="ARBA" id="ARBA00022692"/>
    </source>
</evidence>
<dbReference type="Proteomes" id="UP000262524">
    <property type="component" value="Unassembled WGS sequence"/>
</dbReference>
<reference evidence="16 17" key="2">
    <citation type="submission" date="2018-08" db="EMBL/GenBank/DDBJ databases">
        <title>A genome reference for cultivated species of the human gut microbiota.</title>
        <authorList>
            <person name="Zou Y."/>
            <person name="Xue W."/>
            <person name="Luo G."/>
        </authorList>
    </citation>
    <scope>NUCLEOTIDE SEQUENCE [LARGE SCALE GENOMIC DNA]</scope>
    <source>
        <strain evidence="13 18">AF31-17AC</strain>
        <strain evidence="12 17">AF45-14BH</strain>
        <strain evidence="11 19">AM34-3LB</strain>
        <strain evidence="10 16">TM10-1AC</strain>
    </source>
</reference>
<dbReference type="EMBL" id="CYZL01000032">
    <property type="protein sequence ID" value="CUO94639.1"/>
    <property type="molecule type" value="Genomic_DNA"/>
</dbReference>
<evidence type="ECO:0000313" key="17">
    <source>
        <dbReference type="Proteomes" id="UP000283497"/>
    </source>
</evidence>
<keyword evidence="2" id="KW-1003">Cell membrane</keyword>
<evidence type="ECO:0000313" key="9">
    <source>
        <dbReference type="EMBL" id="CUO94639.1"/>
    </source>
</evidence>
<evidence type="ECO:0000256" key="6">
    <source>
        <dbReference type="SAM" id="MobiDB-lite"/>
    </source>
</evidence>
<proteinExistence type="predicted"/>
<evidence type="ECO:0000256" key="7">
    <source>
        <dbReference type="SAM" id="Phobius"/>
    </source>
</evidence>
<name>A0A174JBZ3_9FIRM</name>
<keyword evidence="19" id="KW-1185">Reference proteome</keyword>
<evidence type="ECO:0000256" key="4">
    <source>
        <dbReference type="ARBA" id="ARBA00022989"/>
    </source>
</evidence>
<dbReference type="GO" id="GO:0015081">
    <property type="term" value="F:sodium ion transmembrane transporter activity"/>
    <property type="evidence" value="ECO:0007669"/>
    <property type="project" value="InterPro"/>
</dbReference>
<dbReference type="Proteomes" id="UP000283497">
    <property type="component" value="Unassembled WGS sequence"/>
</dbReference>
<dbReference type="Pfam" id="PF04277">
    <property type="entry name" value="OAD_gamma"/>
    <property type="match status" value="1"/>
</dbReference>
<dbReference type="EMBL" id="CYYC01000040">
    <property type="protein sequence ID" value="CUN16047.1"/>
    <property type="molecule type" value="Genomic_DNA"/>
</dbReference>
<evidence type="ECO:0000313" key="8">
    <source>
        <dbReference type="EMBL" id="CUN16047.1"/>
    </source>
</evidence>
<keyword evidence="5 7" id="KW-0472">Membrane</keyword>
<evidence type="ECO:0000313" key="18">
    <source>
        <dbReference type="Proteomes" id="UP000283700"/>
    </source>
</evidence>
<dbReference type="EMBL" id="QRNJ01000013">
    <property type="protein sequence ID" value="RHK40302.1"/>
    <property type="molecule type" value="Genomic_DNA"/>
</dbReference>
<gene>
    <name evidence="12" type="ORF">DW068_04780</name>
    <name evidence="11" type="ORF">DW833_07490</name>
    <name evidence="13" type="ORF">DWZ29_08700</name>
    <name evidence="10" type="ORF">DXD91_14650</name>
    <name evidence="9" type="ORF">ERS852450_02722</name>
    <name evidence="8" type="ORF">ERS852578_02562</name>
</gene>
<dbReference type="AlphaFoldDB" id="A0A174JBZ3"/>
<dbReference type="GO" id="GO:0036376">
    <property type="term" value="P:sodium ion export across plasma membrane"/>
    <property type="evidence" value="ECO:0007669"/>
    <property type="project" value="InterPro"/>
</dbReference>
<dbReference type="Proteomes" id="UP000283700">
    <property type="component" value="Unassembled WGS sequence"/>
</dbReference>
<evidence type="ECO:0000313" key="12">
    <source>
        <dbReference type="EMBL" id="RHK40302.1"/>
    </source>
</evidence>
<sequence length="114" mass="12552">MNVFEQALLNTLMGMGTVFAVLIFISLLISLFVYIPSIERALKNRSSKKEKKAAQEERPAPKRPILEEVVEEEELVDDGELVAVITAAIMAANGGAAVSADKLVVRSIKRVKRR</sequence>
<keyword evidence="4 7" id="KW-1133">Transmembrane helix</keyword>
<dbReference type="Proteomes" id="UP000095390">
    <property type="component" value="Unassembled WGS sequence"/>
</dbReference>
<dbReference type="EMBL" id="QSOE01000164">
    <property type="protein sequence ID" value="RGI78096.1"/>
    <property type="molecule type" value="Genomic_DNA"/>
</dbReference>
<dbReference type="Proteomes" id="UP000095679">
    <property type="component" value="Unassembled WGS sequence"/>
</dbReference>
<evidence type="ECO:0000256" key="2">
    <source>
        <dbReference type="ARBA" id="ARBA00022475"/>
    </source>
</evidence>
<comment type="subcellular location">
    <subcellularLocation>
        <location evidence="1">Cell membrane</location>
    </subcellularLocation>
</comment>
<evidence type="ECO:0000313" key="10">
    <source>
        <dbReference type="EMBL" id="RGI78096.1"/>
    </source>
</evidence>
<evidence type="ECO:0000313" key="11">
    <source>
        <dbReference type="EMBL" id="RHC65122.1"/>
    </source>
</evidence>
<evidence type="ECO:0000256" key="1">
    <source>
        <dbReference type="ARBA" id="ARBA00004236"/>
    </source>
</evidence>
<evidence type="ECO:0000256" key="5">
    <source>
        <dbReference type="ARBA" id="ARBA00023136"/>
    </source>
</evidence>
<keyword evidence="3 7" id="KW-0812">Transmembrane</keyword>
<dbReference type="EMBL" id="QSID01000007">
    <property type="protein sequence ID" value="RHC65122.1"/>
    <property type="molecule type" value="Genomic_DNA"/>
</dbReference>
<dbReference type="EMBL" id="QRQO01000021">
    <property type="protein sequence ID" value="RHN12956.1"/>
    <property type="molecule type" value="Genomic_DNA"/>
</dbReference>
<dbReference type="Proteomes" id="UP000284621">
    <property type="component" value="Unassembled WGS sequence"/>
</dbReference>
<protein>
    <submittedName>
        <fullName evidence="9">Na+-transporting methylmalonyl-CoA/oxaloacetate decarboxylase, gamma subunit</fullName>
    </submittedName>
</protein>
<evidence type="ECO:0000313" key="19">
    <source>
        <dbReference type="Proteomes" id="UP000284621"/>
    </source>
</evidence>
<organism evidence="9 15">
    <name type="scientific">Anaerobutyricum hallii</name>
    <dbReference type="NCBI Taxonomy" id="39488"/>
    <lineage>
        <taxon>Bacteria</taxon>
        <taxon>Bacillati</taxon>
        <taxon>Bacillota</taxon>
        <taxon>Clostridia</taxon>
        <taxon>Lachnospirales</taxon>
        <taxon>Lachnospiraceae</taxon>
        <taxon>Anaerobutyricum</taxon>
    </lineage>
</organism>
<evidence type="ECO:0000313" key="14">
    <source>
        <dbReference type="Proteomes" id="UP000095390"/>
    </source>
</evidence>
<dbReference type="RefSeq" id="WP_005349927.1">
    <property type="nucleotide sequence ID" value="NZ_BLYK01000044.1"/>
</dbReference>
<accession>A0A174JBZ3</accession>
<feature type="compositionally biased region" description="Basic and acidic residues" evidence="6">
    <location>
        <begin position="52"/>
        <end position="63"/>
    </location>
</feature>
<reference evidence="14 15" key="1">
    <citation type="submission" date="2015-09" db="EMBL/GenBank/DDBJ databases">
        <authorList>
            <consortium name="Pathogen Informatics"/>
        </authorList>
    </citation>
    <scope>NUCLEOTIDE SEQUENCE [LARGE SCALE GENOMIC DNA]</scope>
    <source>
        <strain evidence="9 15">2789STDY5834835</strain>
        <strain evidence="8 14">2789STDY5834966</strain>
    </source>
</reference>
<dbReference type="GeneID" id="75048000"/>